<dbReference type="CDD" id="cd01448">
    <property type="entry name" value="TST_Repeat_1"/>
    <property type="match status" value="1"/>
</dbReference>
<dbReference type="PROSITE" id="PS50206">
    <property type="entry name" value="RHODANESE_3"/>
    <property type="match status" value="2"/>
</dbReference>
<dbReference type="Gene3D" id="3.40.250.10">
    <property type="entry name" value="Rhodanese-like domain"/>
    <property type="match status" value="2"/>
</dbReference>
<organism evidence="5 6">
    <name type="scientific">Blepharisma stoltei</name>
    <dbReference type="NCBI Taxonomy" id="1481888"/>
    <lineage>
        <taxon>Eukaryota</taxon>
        <taxon>Sar</taxon>
        <taxon>Alveolata</taxon>
        <taxon>Ciliophora</taxon>
        <taxon>Postciliodesmatophora</taxon>
        <taxon>Heterotrichea</taxon>
        <taxon>Heterotrichida</taxon>
        <taxon>Blepharismidae</taxon>
        <taxon>Blepharisma</taxon>
    </lineage>
</organism>
<comment type="caution">
    <text evidence="5">The sequence shown here is derived from an EMBL/GenBank/DDBJ whole genome shotgun (WGS) entry which is preliminary data.</text>
</comment>
<accession>A0AAU9JWH4</accession>
<feature type="domain" description="Rhodanese" evidence="4">
    <location>
        <begin position="175"/>
        <end position="282"/>
    </location>
</feature>
<evidence type="ECO:0000256" key="2">
    <source>
        <dbReference type="ARBA" id="ARBA00022737"/>
    </source>
</evidence>
<evidence type="ECO:0000313" key="6">
    <source>
        <dbReference type="Proteomes" id="UP001162131"/>
    </source>
</evidence>
<gene>
    <name evidence="5" type="ORF">BSTOLATCC_MIC46883</name>
</gene>
<dbReference type="GO" id="GO:0004792">
    <property type="term" value="F:thiosulfate-cyanide sulfurtransferase activity"/>
    <property type="evidence" value="ECO:0007669"/>
    <property type="project" value="InterPro"/>
</dbReference>
<dbReference type="InterPro" id="IPR001307">
    <property type="entry name" value="Thiosulphate_STrfase_CS"/>
</dbReference>
<protein>
    <recommendedName>
        <fullName evidence="3">Sulfurtransferase</fullName>
    </recommendedName>
</protein>
<dbReference type="Pfam" id="PF00581">
    <property type="entry name" value="Rhodanese"/>
    <property type="match status" value="2"/>
</dbReference>
<proteinExistence type="predicted"/>
<dbReference type="Proteomes" id="UP001162131">
    <property type="component" value="Unassembled WGS sequence"/>
</dbReference>
<dbReference type="SMART" id="SM00450">
    <property type="entry name" value="RHOD"/>
    <property type="match status" value="2"/>
</dbReference>
<dbReference type="InterPro" id="IPR036873">
    <property type="entry name" value="Rhodanese-like_dom_sf"/>
</dbReference>
<evidence type="ECO:0000256" key="1">
    <source>
        <dbReference type="ARBA" id="ARBA00022679"/>
    </source>
</evidence>
<dbReference type="CDD" id="cd01449">
    <property type="entry name" value="TST_Repeat_2"/>
    <property type="match status" value="1"/>
</dbReference>
<evidence type="ECO:0000313" key="5">
    <source>
        <dbReference type="EMBL" id="CAG9328901.1"/>
    </source>
</evidence>
<dbReference type="PANTHER" id="PTHR11364:SF27">
    <property type="entry name" value="SULFURTRANSFERASE"/>
    <property type="match status" value="1"/>
</dbReference>
<evidence type="ECO:0000256" key="3">
    <source>
        <dbReference type="RuleBase" id="RU000507"/>
    </source>
</evidence>
<dbReference type="GO" id="GO:0005739">
    <property type="term" value="C:mitochondrion"/>
    <property type="evidence" value="ECO:0007669"/>
    <property type="project" value="TreeGrafter"/>
</dbReference>
<dbReference type="InterPro" id="IPR001763">
    <property type="entry name" value="Rhodanese-like_dom"/>
</dbReference>
<name>A0AAU9JWH4_9CILI</name>
<feature type="domain" description="Rhodanese" evidence="4">
    <location>
        <begin position="48"/>
        <end position="138"/>
    </location>
</feature>
<dbReference type="SUPFAM" id="SSF52821">
    <property type="entry name" value="Rhodanese/Cell cycle control phosphatase"/>
    <property type="match status" value="2"/>
</dbReference>
<sequence>MYRRFSSLIKAQDLNSLIQKKSKIHILDSTYAIPEKDGTPLSNHYKTRITSSKFLDLLEISDRSSPYPLMMPNNQQFISHMKKLGIKNDDTLVVCYDKLGVFSATRAWFVLKSFGKQNVKVLDGGLPYWLSQSYPTESGEYELYKDPSIENDNDYRYSKDASRVKAFEEAMAASKAADSVILDARMTAIFNKEDPKLKINHIKGAKNVPWKNLMNADATLKTQEELRNLYEGAGIRVDEEKAVISMCHQGLAACVNLFALEELGKKASLYDGSWAEWKERYNENL</sequence>
<dbReference type="PANTHER" id="PTHR11364">
    <property type="entry name" value="THIOSULFATE SULFERTANSFERASE"/>
    <property type="match status" value="1"/>
</dbReference>
<dbReference type="PROSITE" id="PS00683">
    <property type="entry name" value="RHODANESE_2"/>
    <property type="match status" value="1"/>
</dbReference>
<reference evidence="5" key="1">
    <citation type="submission" date="2021-09" db="EMBL/GenBank/DDBJ databases">
        <authorList>
            <consortium name="AG Swart"/>
            <person name="Singh M."/>
            <person name="Singh A."/>
            <person name="Seah K."/>
            <person name="Emmerich C."/>
        </authorList>
    </citation>
    <scope>NUCLEOTIDE SEQUENCE</scope>
    <source>
        <strain evidence="5">ATCC30299</strain>
    </source>
</reference>
<dbReference type="InterPro" id="IPR045078">
    <property type="entry name" value="TST/MPST-like"/>
</dbReference>
<dbReference type="AlphaFoldDB" id="A0AAU9JWH4"/>
<keyword evidence="2" id="KW-0677">Repeat</keyword>
<dbReference type="EMBL" id="CAJZBQ010000046">
    <property type="protein sequence ID" value="CAG9328901.1"/>
    <property type="molecule type" value="Genomic_DNA"/>
</dbReference>
<evidence type="ECO:0000259" key="4">
    <source>
        <dbReference type="PROSITE" id="PS50206"/>
    </source>
</evidence>
<keyword evidence="1 3" id="KW-0808">Transferase</keyword>
<keyword evidence="6" id="KW-1185">Reference proteome</keyword>